<dbReference type="PANTHER" id="PTHR42714">
    <property type="entry name" value="TRNA MODIFICATION GTPASE GTPBP3"/>
    <property type="match status" value="1"/>
</dbReference>
<dbReference type="CDD" id="cd14858">
    <property type="entry name" value="TrmE_N"/>
    <property type="match status" value="1"/>
</dbReference>
<evidence type="ECO:0000256" key="2">
    <source>
        <dbReference type="ARBA" id="ARBA00022694"/>
    </source>
</evidence>
<keyword evidence="6" id="KW-0963">Cytoplasm</keyword>
<dbReference type="Gene3D" id="1.20.120.430">
    <property type="entry name" value="tRNA modification GTPase MnmE domain 2"/>
    <property type="match status" value="1"/>
</dbReference>
<dbReference type="InterPro" id="IPR005225">
    <property type="entry name" value="Small_GTP-bd"/>
</dbReference>
<dbReference type="NCBIfam" id="NF003661">
    <property type="entry name" value="PRK05291.1-3"/>
    <property type="match status" value="1"/>
</dbReference>
<dbReference type="InterPro" id="IPR025867">
    <property type="entry name" value="MnmE_helical"/>
</dbReference>
<evidence type="ECO:0000256" key="3">
    <source>
        <dbReference type="ARBA" id="ARBA00022741"/>
    </source>
</evidence>
<feature type="binding site" evidence="6">
    <location>
        <position position="225"/>
    </location>
    <ligand>
        <name>Mg(2+)</name>
        <dbReference type="ChEBI" id="CHEBI:18420"/>
    </ligand>
</feature>
<dbReference type="HAMAP" id="MF_00379">
    <property type="entry name" value="GTPase_MnmE"/>
    <property type="match status" value="1"/>
</dbReference>
<feature type="binding site" evidence="6">
    <location>
        <position position="417"/>
    </location>
    <ligand>
        <name>(6S)-5-formyl-5,6,7,8-tetrahydrofolate</name>
        <dbReference type="ChEBI" id="CHEBI:57457"/>
    </ligand>
</feature>
<dbReference type="GO" id="GO:0005737">
    <property type="term" value="C:cytoplasm"/>
    <property type="evidence" value="ECO:0007669"/>
    <property type="project" value="UniProtKB-SubCell"/>
</dbReference>
<dbReference type="GO" id="GO:0046872">
    <property type="term" value="F:metal ion binding"/>
    <property type="evidence" value="ECO:0007669"/>
    <property type="project" value="UniProtKB-KW"/>
</dbReference>
<feature type="binding site" evidence="6">
    <location>
        <begin position="265"/>
        <end position="268"/>
    </location>
    <ligand>
        <name>GTP</name>
        <dbReference type="ChEBI" id="CHEBI:37565"/>
    </ligand>
</feature>
<sequence length="417" mass="44040">MDTIFAEATPPGRGGVSIVRLSGPDAASICADLCGEVPEPRVATLRVIRDGDEAIDRGLVLYFEGQQSFTGDPVVEFQLHGAPVVVRRLGAALAARGARPATAGEFTRRAFMTGKLDLTEVQGLSDLLEAETEAQRVLAMRNASGELGRMADGWRSKLVRAAAMVMAVLDFPDEETPEEVPKQVWVLLAEVQSEIAHALSGHQGAERVRRGFTVAVIGPPNAGKSTLVNRIAQRDVALVTDQPGTTRDAIEVICDLGGLAVTLVDTAGLRETEDLVEGMGIARARERAEAADLRLHLSVSGEVDHSLWVAGDIAVRTKADVNGSGVSGLTGAGVDRLLEEIRKVLGDRVADAGLVAHEAQAGHLKVALRALKSAEGLPAELIADHIQAAVRALEGLVGKVDIDEYLDVVFAAFCIGK</sequence>
<dbReference type="Gene3D" id="3.40.50.300">
    <property type="entry name" value="P-loop containing nucleotide triphosphate hydrolases"/>
    <property type="match status" value="1"/>
</dbReference>
<dbReference type="EMBL" id="CP030918">
    <property type="protein sequence ID" value="AXC48929.1"/>
    <property type="molecule type" value="Genomic_DNA"/>
</dbReference>
<dbReference type="AlphaFoldDB" id="A0A344PHS4"/>
<dbReference type="InterPro" id="IPR027266">
    <property type="entry name" value="TrmE/GcvT-like"/>
</dbReference>
<comment type="function">
    <text evidence="6">Exhibits a very high intrinsic GTPase hydrolysis rate. Involved in the addition of a carboxymethylaminomethyl (cmnm) group at the wobble position (U34) of certain tRNAs, forming tRNA-cmnm(5)s(2)U34.</text>
</comment>
<feature type="binding site" evidence="6">
    <location>
        <begin position="240"/>
        <end position="246"/>
    </location>
    <ligand>
        <name>GTP</name>
        <dbReference type="ChEBI" id="CHEBI:37565"/>
    </ligand>
</feature>
<dbReference type="InterPro" id="IPR006073">
    <property type="entry name" value="GTP-bd"/>
</dbReference>
<dbReference type="PROSITE" id="PS51709">
    <property type="entry name" value="G_TRME"/>
    <property type="match status" value="1"/>
</dbReference>
<dbReference type="CDD" id="cd04164">
    <property type="entry name" value="trmE"/>
    <property type="match status" value="1"/>
</dbReference>
<feature type="binding site" evidence="6">
    <location>
        <position position="246"/>
    </location>
    <ligand>
        <name>Mg(2+)</name>
        <dbReference type="ChEBI" id="CHEBI:18420"/>
    </ligand>
</feature>
<keyword evidence="6" id="KW-0479">Metal-binding</keyword>
<evidence type="ECO:0000256" key="6">
    <source>
        <dbReference type="HAMAP-Rule" id="MF_00379"/>
    </source>
</evidence>
<comment type="cofactor">
    <cofactor evidence="6">
        <name>K(+)</name>
        <dbReference type="ChEBI" id="CHEBI:29103"/>
    </cofactor>
    <text evidence="6">Binds 1 potassium ion per subunit.</text>
</comment>
<dbReference type="EC" id="3.6.-.-" evidence="6"/>
<evidence type="ECO:0000256" key="5">
    <source>
        <dbReference type="ARBA" id="ARBA00023134"/>
    </source>
</evidence>
<evidence type="ECO:0000259" key="7">
    <source>
        <dbReference type="PROSITE" id="PS51709"/>
    </source>
</evidence>
<dbReference type="PRINTS" id="PR00326">
    <property type="entry name" value="GTP1OBG"/>
</dbReference>
<dbReference type="Pfam" id="PF01926">
    <property type="entry name" value="MMR_HSR1"/>
    <property type="match status" value="1"/>
</dbReference>
<dbReference type="RefSeq" id="WP_114075248.1">
    <property type="nucleotide sequence ID" value="NZ_CP030918.1"/>
</dbReference>
<dbReference type="InterPro" id="IPR027417">
    <property type="entry name" value="P-loop_NTPase"/>
</dbReference>
<gene>
    <name evidence="6" type="primary">mnmE</name>
    <name evidence="6" type="synonym">trmE</name>
    <name evidence="8" type="ORF">DRW48_03740</name>
</gene>
<keyword evidence="2 6" id="KW-0819">tRNA processing</keyword>
<keyword evidence="6" id="KW-0378">Hydrolase</keyword>
<dbReference type="GO" id="GO:0002098">
    <property type="term" value="P:tRNA wobble uridine modification"/>
    <property type="evidence" value="ECO:0007669"/>
    <property type="project" value="TreeGrafter"/>
</dbReference>
<comment type="subcellular location">
    <subcellularLocation>
        <location evidence="6">Cytoplasm</location>
    </subcellularLocation>
</comment>
<comment type="caution">
    <text evidence="6">Lacks conserved residue(s) required for the propagation of feature annotation.</text>
</comment>
<evidence type="ECO:0000313" key="8">
    <source>
        <dbReference type="EMBL" id="AXC48929.1"/>
    </source>
</evidence>
<keyword evidence="9" id="KW-1185">Reference proteome</keyword>
<dbReference type="SUPFAM" id="SSF52540">
    <property type="entry name" value="P-loop containing nucleoside triphosphate hydrolases"/>
    <property type="match status" value="1"/>
</dbReference>
<dbReference type="GO" id="GO:0003924">
    <property type="term" value="F:GTPase activity"/>
    <property type="evidence" value="ECO:0007669"/>
    <property type="project" value="UniProtKB-UniRule"/>
</dbReference>
<reference evidence="9" key="1">
    <citation type="submission" date="2018-07" db="EMBL/GenBank/DDBJ databases">
        <title>Genome sequencing of Paracoccus sp. SC2-6.</title>
        <authorList>
            <person name="Heo J."/>
            <person name="Kim S.-J."/>
            <person name="Kwon S.-W."/>
        </authorList>
    </citation>
    <scope>NUCLEOTIDE SEQUENCE [LARGE SCALE GENOMIC DNA]</scope>
    <source>
        <strain evidence="9">SC2-6</strain>
    </source>
</reference>
<comment type="similarity">
    <text evidence="1 6">Belongs to the TRAFAC class TrmE-Era-EngA-EngB-Septin-like GTPase superfamily. TrmE GTPase family.</text>
</comment>
<dbReference type="GO" id="GO:0030488">
    <property type="term" value="P:tRNA methylation"/>
    <property type="evidence" value="ECO:0007669"/>
    <property type="project" value="TreeGrafter"/>
</dbReference>
<feature type="binding site" evidence="6">
    <location>
        <position position="20"/>
    </location>
    <ligand>
        <name>(6S)-5-formyl-5,6,7,8-tetrahydrofolate</name>
        <dbReference type="ChEBI" id="CHEBI:57457"/>
    </ligand>
</feature>
<organism evidence="8 9">
    <name type="scientific">Paracoccus suum</name>
    <dbReference type="NCBI Taxonomy" id="2259340"/>
    <lineage>
        <taxon>Bacteria</taxon>
        <taxon>Pseudomonadati</taxon>
        <taxon>Pseudomonadota</taxon>
        <taxon>Alphaproteobacteria</taxon>
        <taxon>Rhodobacterales</taxon>
        <taxon>Paracoccaceae</taxon>
        <taxon>Paracoccus</taxon>
    </lineage>
</organism>
<feature type="binding site" evidence="6">
    <location>
        <position position="115"/>
    </location>
    <ligand>
        <name>(6S)-5-formyl-5,6,7,8-tetrahydrofolate</name>
        <dbReference type="ChEBI" id="CHEBI:57457"/>
    </ligand>
</feature>
<dbReference type="Proteomes" id="UP000252023">
    <property type="component" value="Chromosome"/>
</dbReference>
<accession>A0A344PHS4</accession>
<dbReference type="Gene3D" id="3.30.1360.120">
    <property type="entry name" value="Probable tRNA modification gtpase trme, domain 1"/>
    <property type="match status" value="1"/>
</dbReference>
<dbReference type="GO" id="GO:0005525">
    <property type="term" value="F:GTP binding"/>
    <property type="evidence" value="ECO:0007669"/>
    <property type="project" value="UniProtKB-UniRule"/>
</dbReference>
<feature type="domain" description="TrmE-type G" evidence="7">
    <location>
        <begin position="211"/>
        <end position="346"/>
    </location>
</feature>
<evidence type="ECO:0000313" key="9">
    <source>
        <dbReference type="Proteomes" id="UP000252023"/>
    </source>
</evidence>
<comment type="subunit">
    <text evidence="6">Homodimer. Heterotetramer of two MnmE and two MnmG subunits.</text>
</comment>
<feature type="binding site" evidence="6">
    <location>
        <begin position="221"/>
        <end position="226"/>
    </location>
    <ligand>
        <name>GTP</name>
        <dbReference type="ChEBI" id="CHEBI:37565"/>
    </ligand>
</feature>
<dbReference type="InterPro" id="IPR027368">
    <property type="entry name" value="MnmE_dom2"/>
</dbReference>
<dbReference type="OrthoDB" id="9805918at2"/>
<evidence type="ECO:0000256" key="1">
    <source>
        <dbReference type="ARBA" id="ARBA00011043"/>
    </source>
</evidence>
<dbReference type="InterPro" id="IPR018948">
    <property type="entry name" value="GTP-bd_TrmE_N"/>
</dbReference>
<dbReference type="NCBIfam" id="TIGR00231">
    <property type="entry name" value="small_GTP"/>
    <property type="match status" value="1"/>
</dbReference>
<dbReference type="Pfam" id="PF12631">
    <property type="entry name" value="MnmE_helical"/>
    <property type="match status" value="1"/>
</dbReference>
<name>A0A344PHS4_9RHOB</name>
<keyword evidence="6" id="KW-0460">Magnesium</keyword>
<feature type="binding site" evidence="6">
    <location>
        <position position="76"/>
    </location>
    <ligand>
        <name>(6S)-5-formyl-5,6,7,8-tetrahydrofolate</name>
        <dbReference type="ChEBI" id="CHEBI:57457"/>
    </ligand>
</feature>
<evidence type="ECO:0000256" key="4">
    <source>
        <dbReference type="ARBA" id="ARBA00022958"/>
    </source>
</evidence>
<protein>
    <recommendedName>
        <fullName evidence="6">tRNA modification GTPase MnmE</fullName>
        <ecNumber evidence="6">3.6.-.-</ecNumber>
    </recommendedName>
</protein>
<keyword evidence="4 6" id="KW-0630">Potassium</keyword>
<dbReference type="Pfam" id="PF10396">
    <property type="entry name" value="TrmE_N"/>
    <property type="match status" value="1"/>
</dbReference>
<dbReference type="InterPro" id="IPR031168">
    <property type="entry name" value="G_TrmE"/>
</dbReference>
<keyword evidence="5 6" id="KW-0342">GTP-binding</keyword>
<keyword evidence="3 6" id="KW-0547">Nucleotide-binding</keyword>
<proteinExistence type="inferred from homology"/>
<dbReference type="PANTHER" id="PTHR42714:SF2">
    <property type="entry name" value="TRNA MODIFICATION GTPASE GTPBP3, MITOCHONDRIAL"/>
    <property type="match status" value="1"/>
</dbReference>
<dbReference type="InterPro" id="IPR004520">
    <property type="entry name" value="GTPase_MnmE"/>
</dbReference>
<dbReference type="KEGG" id="pars:DRW48_03740"/>